<name>A0A9D1K5V0_9FIRM</name>
<reference evidence="18" key="2">
    <citation type="journal article" date="2021" name="PeerJ">
        <title>Extensive microbial diversity within the chicken gut microbiome revealed by metagenomics and culture.</title>
        <authorList>
            <person name="Gilroy R."/>
            <person name="Ravi A."/>
            <person name="Getino M."/>
            <person name="Pursley I."/>
            <person name="Horton D.L."/>
            <person name="Alikhan N.F."/>
            <person name="Baker D."/>
            <person name="Gharbi K."/>
            <person name="Hall N."/>
            <person name="Watson M."/>
            <person name="Adriaenssens E.M."/>
            <person name="Foster-Nyarko E."/>
            <person name="Jarju S."/>
            <person name="Secka A."/>
            <person name="Antonio M."/>
            <person name="Oren A."/>
            <person name="Chaudhuri R.R."/>
            <person name="La Ragione R."/>
            <person name="Hildebrand F."/>
            <person name="Pallen M.J."/>
        </authorList>
    </citation>
    <scope>NUCLEOTIDE SEQUENCE</scope>
    <source>
        <strain evidence="18">13766</strain>
    </source>
</reference>
<comment type="function">
    <text evidence="14">Cell wall formation.</text>
</comment>
<evidence type="ECO:0000256" key="4">
    <source>
        <dbReference type="ARBA" id="ARBA00022490"/>
    </source>
</evidence>
<keyword evidence="10 14" id="KW-0573">Peptidoglycan synthesis</keyword>
<dbReference type="SUPFAM" id="SSF51984">
    <property type="entry name" value="MurCD N-terminal domain"/>
    <property type="match status" value="1"/>
</dbReference>
<dbReference type="Gene3D" id="3.40.1190.10">
    <property type="entry name" value="Mur-like, catalytic domain"/>
    <property type="match status" value="1"/>
</dbReference>
<feature type="binding site" evidence="14">
    <location>
        <begin position="118"/>
        <end position="124"/>
    </location>
    <ligand>
        <name>ATP</name>
        <dbReference type="ChEBI" id="CHEBI:30616"/>
    </ligand>
</feature>
<keyword evidence="12 14" id="KW-0961">Cell wall biogenesis/degradation</keyword>
<dbReference type="Pfam" id="PF02875">
    <property type="entry name" value="Mur_ligase_C"/>
    <property type="match status" value="1"/>
</dbReference>
<dbReference type="NCBIfam" id="TIGR01082">
    <property type="entry name" value="murC"/>
    <property type="match status" value="1"/>
</dbReference>
<dbReference type="SUPFAM" id="SSF53623">
    <property type="entry name" value="MurD-like peptide ligases, catalytic domain"/>
    <property type="match status" value="1"/>
</dbReference>
<dbReference type="Proteomes" id="UP000824140">
    <property type="component" value="Unassembled WGS sequence"/>
</dbReference>
<dbReference type="InterPro" id="IPR004101">
    <property type="entry name" value="Mur_ligase_C"/>
</dbReference>
<dbReference type="GO" id="GO:0009252">
    <property type="term" value="P:peptidoglycan biosynthetic process"/>
    <property type="evidence" value="ECO:0007669"/>
    <property type="project" value="UniProtKB-UniRule"/>
</dbReference>
<dbReference type="InterPro" id="IPR050061">
    <property type="entry name" value="MurCDEF_pg_biosynth"/>
</dbReference>
<dbReference type="SUPFAM" id="SSF53244">
    <property type="entry name" value="MurD-like peptide ligases, peptide-binding domain"/>
    <property type="match status" value="1"/>
</dbReference>
<dbReference type="GO" id="GO:0051301">
    <property type="term" value="P:cell division"/>
    <property type="evidence" value="ECO:0007669"/>
    <property type="project" value="UniProtKB-KW"/>
</dbReference>
<comment type="subcellular location">
    <subcellularLocation>
        <location evidence="1 14">Cytoplasm</location>
    </subcellularLocation>
</comment>
<evidence type="ECO:0000256" key="5">
    <source>
        <dbReference type="ARBA" id="ARBA00022598"/>
    </source>
</evidence>
<organism evidence="18 19">
    <name type="scientific">Candidatus Alectryocaccomicrobium excrementavium</name>
    <dbReference type="NCBI Taxonomy" id="2840668"/>
    <lineage>
        <taxon>Bacteria</taxon>
        <taxon>Bacillati</taxon>
        <taxon>Bacillota</taxon>
        <taxon>Clostridia</taxon>
        <taxon>Candidatus Alectryocaccomicrobium</taxon>
    </lineage>
</organism>
<dbReference type="InterPro" id="IPR036565">
    <property type="entry name" value="Mur-like_cat_sf"/>
</dbReference>
<protein>
    <recommendedName>
        <fullName evidence="3 14">UDP-N-acetylmuramate--L-alanine ligase</fullName>
        <ecNumber evidence="3 14">6.3.2.8</ecNumber>
    </recommendedName>
    <alternativeName>
        <fullName evidence="14">UDP-N-acetylmuramoyl-L-alanine synthetase</fullName>
    </alternativeName>
</protein>
<keyword evidence="4 14" id="KW-0963">Cytoplasm</keyword>
<dbReference type="GO" id="GO:0071555">
    <property type="term" value="P:cell wall organization"/>
    <property type="evidence" value="ECO:0007669"/>
    <property type="project" value="UniProtKB-KW"/>
</dbReference>
<keyword evidence="7 14" id="KW-0547">Nucleotide-binding</keyword>
<evidence type="ECO:0000256" key="1">
    <source>
        <dbReference type="ARBA" id="ARBA00004496"/>
    </source>
</evidence>
<feature type="domain" description="Mur ligase C-terminal" evidence="16">
    <location>
        <begin position="318"/>
        <end position="447"/>
    </location>
</feature>
<keyword evidence="6 14" id="KW-0132">Cell division</keyword>
<dbReference type="Pfam" id="PF01225">
    <property type="entry name" value="Mur_ligase"/>
    <property type="match status" value="1"/>
</dbReference>
<evidence type="ECO:0000256" key="2">
    <source>
        <dbReference type="ARBA" id="ARBA00004752"/>
    </source>
</evidence>
<keyword evidence="8 14" id="KW-0067">ATP-binding</keyword>
<evidence type="ECO:0000313" key="19">
    <source>
        <dbReference type="Proteomes" id="UP000824140"/>
    </source>
</evidence>
<dbReference type="GO" id="GO:0008763">
    <property type="term" value="F:UDP-N-acetylmuramate-L-alanine ligase activity"/>
    <property type="evidence" value="ECO:0007669"/>
    <property type="project" value="UniProtKB-UniRule"/>
</dbReference>
<evidence type="ECO:0000256" key="3">
    <source>
        <dbReference type="ARBA" id="ARBA00012211"/>
    </source>
</evidence>
<feature type="domain" description="Mur ligase N-terminal catalytic" evidence="15">
    <location>
        <begin position="13"/>
        <end position="109"/>
    </location>
</feature>
<dbReference type="InterPro" id="IPR005758">
    <property type="entry name" value="UDP-N-AcMur_Ala_ligase_MurC"/>
</dbReference>
<evidence type="ECO:0000256" key="14">
    <source>
        <dbReference type="HAMAP-Rule" id="MF_00046"/>
    </source>
</evidence>
<dbReference type="GO" id="GO:0005737">
    <property type="term" value="C:cytoplasm"/>
    <property type="evidence" value="ECO:0007669"/>
    <property type="project" value="UniProtKB-SubCell"/>
</dbReference>
<comment type="similarity">
    <text evidence="14">Belongs to the MurCDEF family.</text>
</comment>
<evidence type="ECO:0000313" key="18">
    <source>
        <dbReference type="EMBL" id="HIS92879.1"/>
    </source>
</evidence>
<evidence type="ECO:0000256" key="10">
    <source>
        <dbReference type="ARBA" id="ARBA00022984"/>
    </source>
</evidence>
<evidence type="ECO:0000256" key="12">
    <source>
        <dbReference type="ARBA" id="ARBA00023316"/>
    </source>
</evidence>
<dbReference type="EMBL" id="DVJN01000155">
    <property type="protein sequence ID" value="HIS92879.1"/>
    <property type="molecule type" value="Genomic_DNA"/>
</dbReference>
<evidence type="ECO:0000256" key="13">
    <source>
        <dbReference type="ARBA" id="ARBA00047833"/>
    </source>
</evidence>
<evidence type="ECO:0000259" key="17">
    <source>
        <dbReference type="Pfam" id="PF08245"/>
    </source>
</evidence>
<accession>A0A9D1K5V0</accession>
<sequence>MSIDLKQYVGKRVHFIGAGGCSMSGLARLMQQLGMEVTGSDRTASHKTDALAQAGIPVQIGHEADLVRNADLVVYSAAIAPDNPERAAARELGIPQIERAELLGLLCREHVCPIGVSGTHGKTTVTAMIAQVMCENGLNPTVHVGGELDAIGGSTRLGGREYFLCEACEFNRTFLQFEPKIALILNIDEDHLDCYRDIDDIEAAFLQFARLVPHYGFVIGCGDDARVRRVLSQLSCRTRTYGIEPQNEIRAENLSYDEVGCACFTATLFGHPLCEVELKVAGEHNVKNALAAIALAEKLSLPMHAVAESLGRFAGAHRRFELTSVTDGVRVYQDYGHNPTEIKNALAIAKLQPHQELWSVWQPHTYSRTKSLFQGFVETFDPVDHLLITDICAARESDPGDISSEMLIAPIRARGVDVHYTPTFDDAEAYLRSHWQPGDLVVTHGCGDIDLLNEQIALHGDTKEVV</sequence>
<evidence type="ECO:0000256" key="9">
    <source>
        <dbReference type="ARBA" id="ARBA00022960"/>
    </source>
</evidence>
<dbReference type="InterPro" id="IPR000713">
    <property type="entry name" value="Mur_ligase_N"/>
</dbReference>
<dbReference type="GO" id="GO:0008360">
    <property type="term" value="P:regulation of cell shape"/>
    <property type="evidence" value="ECO:0007669"/>
    <property type="project" value="UniProtKB-KW"/>
</dbReference>
<dbReference type="InterPro" id="IPR013221">
    <property type="entry name" value="Mur_ligase_cen"/>
</dbReference>
<feature type="domain" description="Mur ligase central" evidence="17">
    <location>
        <begin position="116"/>
        <end position="296"/>
    </location>
</feature>
<evidence type="ECO:0000256" key="11">
    <source>
        <dbReference type="ARBA" id="ARBA00023306"/>
    </source>
</evidence>
<dbReference type="AlphaFoldDB" id="A0A9D1K5V0"/>
<dbReference type="Gene3D" id="3.90.190.20">
    <property type="entry name" value="Mur ligase, C-terminal domain"/>
    <property type="match status" value="1"/>
</dbReference>
<evidence type="ECO:0000256" key="7">
    <source>
        <dbReference type="ARBA" id="ARBA00022741"/>
    </source>
</evidence>
<keyword evidence="9 14" id="KW-0133">Cell shape</keyword>
<dbReference type="InterPro" id="IPR036615">
    <property type="entry name" value="Mur_ligase_C_dom_sf"/>
</dbReference>
<reference evidence="18" key="1">
    <citation type="submission" date="2020-10" db="EMBL/GenBank/DDBJ databases">
        <authorList>
            <person name="Gilroy R."/>
        </authorList>
    </citation>
    <scope>NUCLEOTIDE SEQUENCE</scope>
    <source>
        <strain evidence="18">13766</strain>
    </source>
</reference>
<gene>
    <name evidence="14 18" type="primary">murC</name>
    <name evidence="18" type="ORF">IAA84_07700</name>
</gene>
<proteinExistence type="inferred from homology"/>
<dbReference type="HAMAP" id="MF_00046">
    <property type="entry name" value="MurC"/>
    <property type="match status" value="1"/>
</dbReference>
<evidence type="ECO:0000259" key="15">
    <source>
        <dbReference type="Pfam" id="PF01225"/>
    </source>
</evidence>
<dbReference type="GO" id="GO:0005524">
    <property type="term" value="F:ATP binding"/>
    <property type="evidence" value="ECO:0007669"/>
    <property type="project" value="UniProtKB-UniRule"/>
</dbReference>
<comment type="pathway">
    <text evidence="2 14">Cell wall biogenesis; peptidoglycan biosynthesis.</text>
</comment>
<dbReference type="PANTHER" id="PTHR43445:SF3">
    <property type="entry name" value="UDP-N-ACETYLMURAMATE--L-ALANINE LIGASE"/>
    <property type="match status" value="1"/>
</dbReference>
<dbReference type="Gene3D" id="3.40.50.720">
    <property type="entry name" value="NAD(P)-binding Rossmann-like Domain"/>
    <property type="match status" value="1"/>
</dbReference>
<comment type="catalytic activity">
    <reaction evidence="13 14">
        <text>UDP-N-acetyl-alpha-D-muramate + L-alanine + ATP = UDP-N-acetyl-alpha-D-muramoyl-L-alanine + ADP + phosphate + H(+)</text>
        <dbReference type="Rhea" id="RHEA:23372"/>
        <dbReference type="ChEBI" id="CHEBI:15378"/>
        <dbReference type="ChEBI" id="CHEBI:30616"/>
        <dbReference type="ChEBI" id="CHEBI:43474"/>
        <dbReference type="ChEBI" id="CHEBI:57972"/>
        <dbReference type="ChEBI" id="CHEBI:70757"/>
        <dbReference type="ChEBI" id="CHEBI:83898"/>
        <dbReference type="ChEBI" id="CHEBI:456216"/>
        <dbReference type="EC" id="6.3.2.8"/>
    </reaction>
</comment>
<dbReference type="PANTHER" id="PTHR43445">
    <property type="entry name" value="UDP-N-ACETYLMURAMATE--L-ALANINE LIGASE-RELATED"/>
    <property type="match status" value="1"/>
</dbReference>
<evidence type="ECO:0000256" key="6">
    <source>
        <dbReference type="ARBA" id="ARBA00022618"/>
    </source>
</evidence>
<evidence type="ECO:0000259" key="16">
    <source>
        <dbReference type="Pfam" id="PF02875"/>
    </source>
</evidence>
<comment type="caution">
    <text evidence="18">The sequence shown here is derived from an EMBL/GenBank/DDBJ whole genome shotgun (WGS) entry which is preliminary data.</text>
</comment>
<keyword evidence="11 14" id="KW-0131">Cell cycle</keyword>
<evidence type="ECO:0000256" key="8">
    <source>
        <dbReference type="ARBA" id="ARBA00022840"/>
    </source>
</evidence>
<dbReference type="EC" id="6.3.2.8" evidence="3 14"/>
<keyword evidence="5 14" id="KW-0436">Ligase</keyword>
<dbReference type="Pfam" id="PF08245">
    <property type="entry name" value="Mur_ligase_M"/>
    <property type="match status" value="1"/>
</dbReference>